<proteinExistence type="predicted"/>
<keyword evidence="1" id="KW-1133">Transmembrane helix</keyword>
<name>A0A418WW20_9BURK</name>
<feature type="domain" description="Type 4 secretion system PilS N-terminal" evidence="2">
    <location>
        <begin position="52"/>
        <end position="178"/>
    </location>
</feature>
<dbReference type="RefSeq" id="WP_119742994.1">
    <property type="nucleotide sequence ID" value="NZ_QYUN01000003.1"/>
</dbReference>
<comment type="caution">
    <text evidence="3">The sequence shown here is derived from an EMBL/GenBank/DDBJ whole genome shotgun (WGS) entry which is preliminary data.</text>
</comment>
<dbReference type="Pfam" id="PF08805">
    <property type="entry name" value="PilS"/>
    <property type="match status" value="1"/>
</dbReference>
<dbReference type="Gene3D" id="3.30.1690.10">
    <property type="entry name" value="TcpA-like pilin"/>
    <property type="match status" value="1"/>
</dbReference>
<dbReference type="AlphaFoldDB" id="A0A418WW20"/>
<dbReference type="InterPro" id="IPR045584">
    <property type="entry name" value="Pilin-like"/>
</dbReference>
<keyword evidence="4" id="KW-1185">Reference proteome</keyword>
<evidence type="ECO:0000313" key="4">
    <source>
        <dbReference type="Proteomes" id="UP000285190"/>
    </source>
</evidence>
<dbReference type="Proteomes" id="UP000285190">
    <property type="component" value="Unassembled WGS sequence"/>
</dbReference>
<sequence length="181" mass="19005">MKNGLIKKQDVANYGKWQRGASLLEGIAYLGIAAIVILGAVSLLSSAFGNAQSNRALEEIVSIRTAVRKLYAGQQYTTNMTSILKDAKAFPATISPNASGTMMNAWNGAVTVTGAHPYFTITYNNVPKDVCISLISGATGWTQISQGSGSSNAITIFPAKASEASTTCSEDSNNVVNFQAS</sequence>
<feature type="transmembrane region" description="Helical" evidence="1">
    <location>
        <begin position="27"/>
        <end position="48"/>
    </location>
</feature>
<dbReference type="SUPFAM" id="SSF54523">
    <property type="entry name" value="Pili subunits"/>
    <property type="match status" value="1"/>
</dbReference>
<reference evidence="3 4" key="1">
    <citation type="submission" date="2018-09" db="EMBL/GenBank/DDBJ databases">
        <authorList>
            <person name="Zhu H."/>
        </authorList>
    </citation>
    <scope>NUCLEOTIDE SEQUENCE [LARGE SCALE GENOMIC DNA]</scope>
    <source>
        <strain evidence="3 4">K2R10-39</strain>
    </source>
</reference>
<evidence type="ECO:0000256" key="1">
    <source>
        <dbReference type="SAM" id="Phobius"/>
    </source>
</evidence>
<keyword evidence="1" id="KW-0812">Transmembrane</keyword>
<dbReference type="EMBL" id="QYUN01000003">
    <property type="protein sequence ID" value="RJF96857.1"/>
    <property type="molecule type" value="Genomic_DNA"/>
</dbReference>
<protein>
    <submittedName>
        <fullName evidence="3">Pilus assembly protein</fullName>
    </submittedName>
</protein>
<organism evidence="3 4">
    <name type="scientific">Noviherbaspirillum cavernae</name>
    <dbReference type="NCBI Taxonomy" id="2320862"/>
    <lineage>
        <taxon>Bacteria</taxon>
        <taxon>Pseudomonadati</taxon>
        <taxon>Pseudomonadota</taxon>
        <taxon>Betaproteobacteria</taxon>
        <taxon>Burkholderiales</taxon>
        <taxon>Oxalobacteraceae</taxon>
        <taxon>Noviherbaspirillum</taxon>
    </lineage>
</organism>
<dbReference type="OrthoDB" id="6464241at2"/>
<evidence type="ECO:0000313" key="3">
    <source>
        <dbReference type="EMBL" id="RJF96857.1"/>
    </source>
</evidence>
<dbReference type="InterPro" id="IPR014911">
    <property type="entry name" value="PilS_N"/>
</dbReference>
<keyword evidence="1" id="KW-0472">Membrane</keyword>
<evidence type="ECO:0000259" key="2">
    <source>
        <dbReference type="Pfam" id="PF08805"/>
    </source>
</evidence>
<accession>A0A418WW20</accession>
<gene>
    <name evidence="3" type="ORF">D3870_20965</name>
</gene>